<evidence type="ECO:0000313" key="3">
    <source>
        <dbReference type="EMBL" id="KAA6336628.1"/>
    </source>
</evidence>
<protein>
    <recommendedName>
        <fullName evidence="2">CusB-like beta-barrel domain-containing protein</fullName>
    </recommendedName>
</protein>
<accession>A0A5J4RSS7</accession>
<dbReference type="PANTHER" id="PTHR30097:SF16">
    <property type="entry name" value="CATION EFFLUX SYSTEM (CZCB-LIKE)"/>
    <property type="match status" value="1"/>
</dbReference>
<proteinExistence type="predicted"/>
<name>A0A5J4RSS7_9ZZZZ</name>
<dbReference type="AlphaFoldDB" id="A0A5J4RSS7"/>
<dbReference type="InterPro" id="IPR051909">
    <property type="entry name" value="MFP_Cation_Efflux"/>
</dbReference>
<keyword evidence="1" id="KW-0813">Transport</keyword>
<sequence>MKRIIIWVWLPVLCACGGSPGSGDASDKQYTVEGDRITVSEESPILQYIKTQRVQVADYRATFTASGVVQAIPSRYAEIIVADLDKVRVTAHVKEKDIDLIRNVADVEIKLIALPDMSIKGTINYVSGLLDEATRSVEIIIECDNLDHRMKPFMYGTQYGLSTPRLVQSLFPILLFCRVRTTATSWLMKERTGLEK</sequence>
<organism evidence="3">
    <name type="scientific">termite gut metagenome</name>
    <dbReference type="NCBI Taxonomy" id="433724"/>
    <lineage>
        <taxon>unclassified sequences</taxon>
        <taxon>metagenomes</taxon>
        <taxon>organismal metagenomes</taxon>
    </lineage>
</organism>
<evidence type="ECO:0000256" key="1">
    <source>
        <dbReference type="ARBA" id="ARBA00022448"/>
    </source>
</evidence>
<reference evidence="3" key="1">
    <citation type="submission" date="2019-03" db="EMBL/GenBank/DDBJ databases">
        <title>Single cell metagenomics reveals metabolic interactions within the superorganism composed of flagellate Streblomastix strix and complex community of Bacteroidetes bacteria on its surface.</title>
        <authorList>
            <person name="Treitli S.C."/>
            <person name="Kolisko M."/>
            <person name="Husnik F."/>
            <person name="Keeling P."/>
            <person name="Hampl V."/>
        </authorList>
    </citation>
    <scope>NUCLEOTIDE SEQUENCE</scope>
    <source>
        <strain evidence="3">STM</strain>
    </source>
</reference>
<dbReference type="EMBL" id="SNRY01000775">
    <property type="protein sequence ID" value="KAA6336628.1"/>
    <property type="molecule type" value="Genomic_DNA"/>
</dbReference>
<dbReference type="Pfam" id="PF25954">
    <property type="entry name" value="Beta-barrel_RND_2"/>
    <property type="match status" value="1"/>
</dbReference>
<feature type="domain" description="CusB-like beta-barrel" evidence="2">
    <location>
        <begin position="89"/>
        <end position="156"/>
    </location>
</feature>
<comment type="caution">
    <text evidence="3">The sequence shown here is derived from an EMBL/GenBank/DDBJ whole genome shotgun (WGS) entry which is preliminary data.</text>
</comment>
<dbReference type="Gene3D" id="2.40.30.170">
    <property type="match status" value="1"/>
</dbReference>
<dbReference type="PROSITE" id="PS51257">
    <property type="entry name" value="PROKAR_LIPOPROTEIN"/>
    <property type="match status" value="1"/>
</dbReference>
<evidence type="ECO:0000259" key="2">
    <source>
        <dbReference type="Pfam" id="PF25954"/>
    </source>
</evidence>
<dbReference type="PANTHER" id="PTHR30097">
    <property type="entry name" value="CATION EFFLUX SYSTEM PROTEIN CUSB"/>
    <property type="match status" value="1"/>
</dbReference>
<gene>
    <name evidence="3" type="ORF">EZS27_015230</name>
</gene>
<dbReference type="InterPro" id="IPR058792">
    <property type="entry name" value="Beta-barrel_RND_2"/>
</dbReference>